<protein>
    <submittedName>
        <fullName evidence="3">Uncharacterized protein</fullName>
    </submittedName>
</protein>
<evidence type="ECO:0000313" key="3">
    <source>
        <dbReference type="EMBL" id="EFN79026.1"/>
    </source>
</evidence>
<keyword evidence="1" id="KW-0175">Coiled coil</keyword>
<evidence type="ECO:0000313" key="4">
    <source>
        <dbReference type="Proteomes" id="UP000008237"/>
    </source>
</evidence>
<feature type="compositionally biased region" description="Polar residues" evidence="2">
    <location>
        <begin position="1"/>
        <end position="10"/>
    </location>
</feature>
<accession>E2BZ57</accession>
<organism evidence="4">
    <name type="scientific">Harpegnathos saltator</name>
    <name type="common">Jerdon's jumping ant</name>
    <dbReference type="NCBI Taxonomy" id="610380"/>
    <lineage>
        <taxon>Eukaryota</taxon>
        <taxon>Metazoa</taxon>
        <taxon>Ecdysozoa</taxon>
        <taxon>Arthropoda</taxon>
        <taxon>Hexapoda</taxon>
        <taxon>Insecta</taxon>
        <taxon>Pterygota</taxon>
        <taxon>Neoptera</taxon>
        <taxon>Endopterygota</taxon>
        <taxon>Hymenoptera</taxon>
        <taxon>Apocrita</taxon>
        <taxon>Aculeata</taxon>
        <taxon>Formicoidea</taxon>
        <taxon>Formicidae</taxon>
        <taxon>Ponerinae</taxon>
        <taxon>Ponerini</taxon>
        <taxon>Harpegnathos</taxon>
    </lineage>
</organism>
<dbReference type="AlphaFoldDB" id="E2BZ57"/>
<name>E2BZ57_HARSA</name>
<evidence type="ECO:0000256" key="2">
    <source>
        <dbReference type="SAM" id="MobiDB-lite"/>
    </source>
</evidence>
<sequence>MEMGEFTSNGAPVEDTENRESVMINSDIKEYMKLKKSVEDSNQVVKYWTDETSKLLESNGNIETNHDKLMMKISEIDKQISEITNIHATKEQELENLQNARTNLSHKLWNDCLSEVGKYADNFCQWIKEYSNNVLMKDIENFHKECEEVETDLVNLKQELNDMQRKHNSDYVEANTGIKDLSNLNTVITDIRRSNNNLMHTIRLTEVSLNKIEKKIEQNKIAINECKAKENTNMF</sequence>
<dbReference type="OrthoDB" id="7548825at2759"/>
<gene>
    <name evidence="3" type="ORF">EAI_04288</name>
</gene>
<evidence type="ECO:0000256" key="1">
    <source>
        <dbReference type="SAM" id="Coils"/>
    </source>
</evidence>
<dbReference type="EMBL" id="GL451563">
    <property type="protein sequence ID" value="EFN79026.1"/>
    <property type="molecule type" value="Genomic_DNA"/>
</dbReference>
<keyword evidence="4" id="KW-1185">Reference proteome</keyword>
<feature type="coiled-coil region" evidence="1">
    <location>
        <begin position="80"/>
        <end position="107"/>
    </location>
</feature>
<feature type="coiled-coil region" evidence="1">
    <location>
        <begin position="132"/>
        <end position="166"/>
    </location>
</feature>
<dbReference type="InParanoid" id="E2BZ57"/>
<proteinExistence type="predicted"/>
<dbReference type="OMA" id="NDMRREG"/>
<dbReference type="Proteomes" id="UP000008237">
    <property type="component" value="Unassembled WGS sequence"/>
</dbReference>
<feature type="region of interest" description="Disordered" evidence="2">
    <location>
        <begin position="1"/>
        <end position="20"/>
    </location>
</feature>
<reference evidence="3 4" key="1">
    <citation type="journal article" date="2010" name="Science">
        <title>Genomic comparison of the ants Camponotus floridanus and Harpegnathos saltator.</title>
        <authorList>
            <person name="Bonasio R."/>
            <person name="Zhang G."/>
            <person name="Ye C."/>
            <person name="Mutti N.S."/>
            <person name="Fang X."/>
            <person name="Qin N."/>
            <person name="Donahue G."/>
            <person name="Yang P."/>
            <person name="Li Q."/>
            <person name="Li C."/>
            <person name="Zhang P."/>
            <person name="Huang Z."/>
            <person name="Berger S.L."/>
            <person name="Reinberg D."/>
            <person name="Wang J."/>
            <person name="Liebig J."/>
        </authorList>
    </citation>
    <scope>NUCLEOTIDE SEQUENCE [LARGE SCALE GENOMIC DNA]</scope>
    <source>
        <strain evidence="3 4">R22 G/1</strain>
    </source>
</reference>